<dbReference type="InterPro" id="IPR036514">
    <property type="entry name" value="SGNH_hydro_sf"/>
</dbReference>
<dbReference type="PANTHER" id="PTHR11852:SF0">
    <property type="entry name" value="PLATELET-ACTIVATING FACTOR ACETYLHYDROLASE IB SUBUNIT BETA HOMOLOG"/>
    <property type="match status" value="1"/>
</dbReference>
<keyword evidence="1" id="KW-1133">Transmembrane helix</keyword>
<name>A0A914R6C2_PAREQ</name>
<evidence type="ECO:0000313" key="2">
    <source>
        <dbReference type="Proteomes" id="UP000887564"/>
    </source>
</evidence>
<keyword evidence="1" id="KW-0472">Membrane</keyword>
<sequence length="209" mass="23867">HEWFVSEAKGKEADVLFIGDDHIALFEQSFVYREHFAPLHCLCFGALGDRITDLRWRLENKVLEGLNPKFKTIAISYAAGFMPITWPVMHIVIVVSTGNLDYGLSKDELLNGMKEVAEIIKRQKPMSRIFFMLFISRCPISFMASQINTIIEAWLLKSNGSRVKYVGLSTMAKSAHFMLEDMGDVLAYRHHVLLAKEVFTIMVVLVLLR</sequence>
<dbReference type="AlphaFoldDB" id="A0A914R6C2"/>
<dbReference type="Proteomes" id="UP000887564">
    <property type="component" value="Unplaced"/>
</dbReference>
<feature type="transmembrane region" description="Helical" evidence="1">
    <location>
        <begin position="188"/>
        <end position="208"/>
    </location>
</feature>
<organism evidence="2 3">
    <name type="scientific">Parascaris equorum</name>
    <name type="common">Equine roundworm</name>
    <dbReference type="NCBI Taxonomy" id="6256"/>
    <lineage>
        <taxon>Eukaryota</taxon>
        <taxon>Metazoa</taxon>
        <taxon>Ecdysozoa</taxon>
        <taxon>Nematoda</taxon>
        <taxon>Chromadorea</taxon>
        <taxon>Rhabditida</taxon>
        <taxon>Spirurina</taxon>
        <taxon>Ascaridomorpha</taxon>
        <taxon>Ascaridoidea</taxon>
        <taxon>Ascarididae</taxon>
        <taxon>Parascaris</taxon>
    </lineage>
</organism>
<dbReference type="PANTHER" id="PTHR11852">
    <property type="entry name" value="PLATELET-ACTIVATING FACTOR ACETYLHYDROLASE"/>
    <property type="match status" value="1"/>
</dbReference>
<evidence type="ECO:0000256" key="1">
    <source>
        <dbReference type="SAM" id="Phobius"/>
    </source>
</evidence>
<evidence type="ECO:0000313" key="3">
    <source>
        <dbReference type="WBParaSite" id="PEQ_0000022101-mRNA-1"/>
    </source>
</evidence>
<keyword evidence="2" id="KW-1185">Reference proteome</keyword>
<dbReference type="WBParaSite" id="PEQ_0000022101-mRNA-1">
    <property type="protein sequence ID" value="PEQ_0000022101-mRNA-1"/>
    <property type="gene ID" value="PEQ_0000022101"/>
</dbReference>
<reference evidence="3" key="1">
    <citation type="submission" date="2022-11" db="UniProtKB">
        <authorList>
            <consortium name="WormBaseParasite"/>
        </authorList>
    </citation>
    <scope>IDENTIFICATION</scope>
</reference>
<accession>A0A914R6C2</accession>
<dbReference type="Gene3D" id="3.40.50.1110">
    <property type="entry name" value="SGNH hydrolase"/>
    <property type="match status" value="1"/>
</dbReference>
<dbReference type="SUPFAM" id="SSF52266">
    <property type="entry name" value="SGNH hydrolase"/>
    <property type="match status" value="1"/>
</dbReference>
<feature type="transmembrane region" description="Helical" evidence="1">
    <location>
        <begin position="129"/>
        <end position="151"/>
    </location>
</feature>
<keyword evidence="1" id="KW-0812">Transmembrane</keyword>
<proteinExistence type="predicted"/>
<protein>
    <submittedName>
        <fullName evidence="3">Uncharacterized protein</fullName>
    </submittedName>
</protein>